<dbReference type="AlphaFoldDB" id="A0A061RJR9"/>
<protein>
    <submittedName>
        <fullName evidence="1">Uncharacterized protein</fullName>
    </submittedName>
</protein>
<gene>
    <name evidence="1" type="ORF">TSPGSL018_3418</name>
</gene>
<proteinExistence type="predicted"/>
<reference evidence="1" key="1">
    <citation type="submission" date="2014-05" db="EMBL/GenBank/DDBJ databases">
        <title>The transcriptome of the halophilic microalga Tetraselmis sp. GSL018 isolated from the Great Salt Lake, Utah.</title>
        <authorList>
            <person name="Jinkerson R.E."/>
            <person name="D'Adamo S."/>
            <person name="Posewitz M.C."/>
        </authorList>
    </citation>
    <scope>NUCLEOTIDE SEQUENCE</scope>
    <source>
        <strain evidence="1">GSL018</strain>
    </source>
</reference>
<evidence type="ECO:0000313" key="1">
    <source>
        <dbReference type="EMBL" id="JAC70761.1"/>
    </source>
</evidence>
<accession>A0A061RJR9</accession>
<sequence>GKDAVVGGSFSILDNTDSGSTTTGSIVTAGGVGVAKRLFVGDAVYTQKITSSAGEALTYTSGGSLTVKTSSSYSLSLDQGSTSVLSAAVSGEVSLSSSSVSGAISISSSGDLTLKPASGRSIYMSIGSTAVFHADESSGSVKIDTSDLDGVSTLMGSTAEVTGTSHAYISAGDTSSGESGDVVISQV</sequence>
<organism evidence="1">
    <name type="scientific">Tetraselmis sp. GSL018</name>
    <dbReference type="NCBI Taxonomy" id="582737"/>
    <lineage>
        <taxon>Eukaryota</taxon>
        <taxon>Viridiplantae</taxon>
        <taxon>Chlorophyta</taxon>
        <taxon>core chlorophytes</taxon>
        <taxon>Chlorodendrophyceae</taxon>
        <taxon>Chlorodendrales</taxon>
        <taxon>Chlorodendraceae</taxon>
        <taxon>Tetraselmis</taxon>
    </lineage>
</organism>
<dbReference type="EMBL" id="GBEZ01015398">
    <property type="protein sequence ID" value="JAC70761.1"/>
    <property type="molecule type" value="Transcribed_RNA"/>
</dbReference>
<feature type="non-terminal residue" evidence="1">
    <location>
        <position position="1"/>
    </location>
</feature>
<name>A0A061RJR9_9CHLO</name>